<feature type="domain" description="WRKY" evidence="8">
    <location>
        <begin position="539"/>
        <end position="604"/>
    </location>
</feature>
<evidence type="ECO:0000256" key="5">
    <source>
        <dbReference type="ARBA" id="ARBA00023163"/>
    </source>
</evidence>
<dbReference type="SMART" id="SM00774">
    <property type="entry name" value="WRKY"/>
    <property type="match status" value="2"/>
</dbReference>
<keyword evidence="6" id="KW-0539">Nucleus</keyword>
<evidence type="ECO:0000256" key="2">
    <source>
        <dbReference type="ARBA" id="ARBA00022737"/>
    </source>
</evidence>
<evidence type="ECO:0000256" key="3">
    <source>
        <dbReference type="ARBA" id="ARBA00023015"/>
    </source>
</evidence>
<feature type="compositionally biased region" description="Polar residues" evidence="7">
    <location>
        <begin position="62"/>
        <end position="78"/>
    </location>
</feature>
<dbReference type="AlphaFoldDB" id="A0A2N9J9N8"/>
<name>A0A2N9J9N8_FAGSY</name>
<sequence>MAGVDDNVAIIGDWVPPSPSPRSFFSAMLGEDIGSRPVVPEPPSSNRSEGLFLGRPPDPMLSGNTRVNNNGTQHGSFSSDRLTEFGSFSDQKSSSRSGLVERIAARAGFNAPRLNTEGIRSSDLSLNSDIRSPYLTIPPGLSPTTLLDSPVFLSNSLAQPSPTTGKFPFVSNIDSRCLTLISEATDKSKDNVFEDINTSSFAFKPMAEPGSSFFFGSASKMTPATHRPQQSFPSIEVSVQSENSLQSAEPTKVQTQNRSNLHPQMDFSRLSTEKDNGANTISADQRAFDAVGGSVEHSPPLDEQPDEEGDQRGSVDPMAAGGGGAPSEDGYNWRKYGQKQVKGSEYPRSYYKCTHPNCPVKKKVERSHEGHITEIIYKGAHNHPKPPPNRRSAMGSGNSLVDMQLDIPEQAVPQSGADGEPVWASTQKGVVAGASDWRHDNLEVTSSASVGPEYCNQPASVQAQNGTHFESGDAVDASSTFSNDEDEDDRGTHGSVSLGYDGEGDESESKRRKIEAYATEMSGATRAIREPRVVVQTTSEVDILDDGYRWRKYGQKVVKGNPNPRSYYKCTSAGCTVRKHVERASHDLKSVITTYEGKHNHDVPAARNSSHVNSGASGNVPAQASSAAGVQAHVHRPEPSQVHPGMARFERPPSLGSFSLPGRQQMGPSHGFSFGMNQPGLANLAMAGLGPGQAKLHGMPVHQYLTQQRQVNEMGFMLPKGEPKVEPMSEPGLNLSNGSSVYQQIMSRLPLGPQM</sequence>
<dbReference type="FunFam" id="2.20.25.80:FF:000006">
    <property type="entry name" value="WRKY transcription factor"/>
    <property type="match status" value="1"/>
</dbReference>
<evidence type="ECO:0000256" key="6">
    <source>
        <dbReference type="ARBA" id="ARBA00023242"/>
    </source>
</evidence>
<feature type="region of interest" description="Disordered" evidence="7">
    <location>
        <begin position="34"/>
        <end position="78"/>
    </location>
</feature>
<dbReference type="GO" id="GO:0043565">
    <property type="term" value="F:sequence-specific DNA binding"/>
    <property type="evidence" value="ECO:0007669"/>
    <property type="project" value="InterPro"/>
</dbReference>
<dbReference type="InterPro" id="IPR044810">
    <property type="entry name" value="WRKY_plant"/>
</dbReference>
<feature type="domain" description="WRKY" evidence="8">
    <location>
        <begin position="328"/>
        <end position="386"/>
    </location>
</feature>
<keyword evidence="5" id="KW-0804">Transcription</keyword>
<comment type="subcellular location">
    <subcellularLocation>
        <location evidence="1">Nucleus</location>
    </subcellularLocation>
</comment>
<feature type="region of interest" description="Disordered" evidence="7">
    <location>
        <begin position="470"/>
        <end position="511"/>
    </location>
</feature>
<feature type="region of interest" description="Disordered" evidence="7">
    <location>
        <begin position="291"/>
        <end position="334"/>
    </location>
</feature>
<evidence type="ECO:0000256" key="4">
    <source>
        <dbReference type="ARBA" id="ARBA00023125"/>
    </source>
</evidence>
<dbReference type="InterPro" id="IPR003657">
    <property type="entry name" value="WRKY_dom"/>
</dbReference>
<evidence type="ECO:0000256" key="7">
    <source>
        <dbReference type="SAM" id="MobiDB-lite"/>
    </source>
</evidence>
<dbReference type="Gene3D" id="2.20.25.80">
    <property type="entry name" value="WRKY domain"/>
    <property type="match status" value="2"/>
</dbReference>
<keyword evidence="4" id="KW-0238">DNA-binding</keyword>
<evidence type="ECO:0000256" key="1">
    <source>
        <dbReference type="ARBA" id="ARBA00004123"/>
    </source>
</evidence>
<dbReference type="GO" id="GO:0005634">
    <property type="term" value="C:nucleus"/>
    <property type="evidence" value="ECO:0007669"/>
    <property type="project" value="UniProtKB-SubCell"/>
</dbReference>
<dbReference type="PANTHER" id="PTHR31221:SF318">
    <property type="entry name" value="WRKY TRANSCRIPTION FACTOR 2-RELATED"/>
    <property type="match status" value="1"/>
</dbReference>
<dbReference type="FunFam" id="2.20.25.80:FF:000001">
    <property type="entry name" value="WRKY transcription factor 33"/>
    <property type="match status" value="1"/>
</dbReference>
<dbReference type="PANTHER" id="PTHR31221">
    <property type="entry name" value="WRKY TRANSCRIPTION FACTOR PROTEIN 1-RELATED"/>
    <property type="match status" value="1"/>
</dbReference>
<dbReference type="InterPro" id="IPR036576">
    <property type="entry name" value="WRKY_dom_sf"/>
</dbReference>
<proteinExistence type="predicted"/>
<gene>
    <name evidence="9" type="ORF">FSB_LOCUS61176</name>
</gene>
<reference evidence="9" key="1">
    <citation type="submission" date="2018-02" db="EMBL/GenBank/DDBJ databases">
        <authorList>
            <person name="Cohen D.B."/>
            <person name="Kent A.D."/>
        </authorList>
    </citation>
    <scope>NUCLEOTIDE SEQUENCE</scope>
</reference>
<evidence type="ECO:0000313" key="9">
    <source>
        <dbReference type="EMBL" id="SPD33294.1"/>
    </source>
</evidence>
<dbReference type="SUPFAM" id="SSF118290">
    <property type="entry name" value="WRKY DNA-binding domain"/>
    <property type="match status" value="2"/>
</dbReference>
<organism evidence="9">
    <name type="scientific">Fagus sylvatica</name>
    <name type="common">Beechnut</name>
    <dbReference type="NCBI Taxonomy" id="28930"/>
    <lineage>
        <taxon>Eukaryota</taxon>
        <taxon>Viridiplantae</taxon>
        <taxon>Streptophyta</taxon>
        <taxon>Embryophyta</taxon>
        <taxon>Tracheophyta</taxon>
        <taxon>Spermatophyta</taxon>
        <taxon>Magnoliopsida</taxon>
        <taxon>eudicotyledons</taxon>
        <taxon>Gunneridae</taxon>
        <taxon>Pentapetalae</taxon>
        <taxon>rosids</taxon>
        <taxon>fabids</taxon>
        <taxon>Fagales</taxon>
        <taxon>Fagaceae</taxon>
        <taxon>Fagus</taxon>
    </lineage>
</organism>
<keyword evidence="3" id="KW-0805">Transcription regulation</keyword>
<feature type="compositionally biased region" description="Polar residues" evidence="7">
    <location>
        <begin position="222"/>
        <end position="262"/>
    </location>
</feature>
<dbReference type="EMBL" id="OIVN01006448">
    <property type="protein sequence ID" value="SPD33294.1"/>
    <property type="molecule type" value="Genomic_DNA"/>
</dbReference>
<protein>
    <recommendedName>
        <fullName evidence="8">WRKY domain-containing protein</fullName>
    </recommendedName>
</protein>
<keyword evidence="2" id="KW-0677">Repeat</keyword>
<dbReference type="GO" id="GO:0003700">
    <property type="term" value="F:DNA-binding transcription factor activity"/>
    <property type="evidence" value="ECO:0007669"/>
    <property type="project" value="InterPro"/>
</dbReference>
<dbReference type="Pfam" id="PF03106">
    <property type="entry name" value="WRKY"/>
    <property type="match status" value="2"/>
</dbReference>
<feature type="region of interest" description="Disordered" evidence="7">
    <location>
        <begin position="222"/>
        <end position="267"/>
    </location>
</feature>
<evidence type="ECO:0000259" key="8">
    <source>
        <dbReference type="PROSITE" id="PS50811"/>
    </source>
</evidence>
<dbReference type="PROSITE" id="PS50811">
    <property type="entry name" value="WRKY"/>
    <property type="match status" value="2"/>
</dbReference>
<accession>A0A2N9J9N8</accession>